<protein>
    <submittedName>
        <fullName evidence="2">Uncharacterized protein</fullName>
    </submittedName>
</protein>
<evidence type="ECO:0000313" key="2">
    <source>
        <dbReference type="EMBL" id="DAF57597.1"/>
    </source>
</evidence>
<proteinExistence type="predicted"/>
<keyword evidence="1" id="KW-1133">Transmembrane helix</keyword>
<reference evidence="2" key="1">
    <citation type="journal article" date="2021" name="Proc. Natl. Acad. Sci. U.S.A.">
        <title>A Catalog of Tens of Thousands of Viruses from Human Metagenomes Reveals Hidden Associations with Chronic Diseases.</title>
        <authorList>
            <person name="Tisza M.J."/>
            <person name="Buck C.B."/>
        </authorList>
    </citation>
    <scope>NUCLEOTIDE SEQUENCE</scope>
    <source>
        <strain evidence="2">CtqfO1</strain>
    </source>
</reference>
<evidence type="ECO:0000256" key="1">
    <source>
        <dbReference type="SAM" id="Phobius"/>
    </source>
</evidence>
<feature type="transmembrane region" description="Helical" evidence="1">
    <location>
        <begin position="15"/>
        <end position="35"/>
    </location>
</feature>
<dbReference type="EMBL" id="BK032734">
    <property type="protein sequence ID" value="DAF57597.1"/>
    <property type="molecule type" value="Genomic_DNA"/>
</dbReference>
<organism evidence="2">
    <name type="scientific">Myoviridae sp. ctqfO1</name>
    <dbReference type="NCBI Taxonomy" id="2827710"/>
    <lineage>
        <taxon>Viruses</taxon>
        <taxon>Duplodnaviria</taxon>
        <taxon>Heunggongvirae</taxon>
        <taxon>Uroviricota</taxon>
        <taxon>Caudoviricetes</taxon>
    </lineage>
</organism>
<name>A0A8S5T2P9_9CAUD</name>
<accession>A0A8S5T2P9</accession>
<keyword evidence="1" id="KW-0812">Transmembrane</keyword>
<sequence>MRSWRSASNKGWRKVFMLFSIFFSKVLTANFYYVIL</sequence>
<keyword evidence="1" id="KW-0472">Membrane</keyword>